<dbReference type="EMBL" id="QJKJ01006194">
    <property type="protein sequence ID" value="RDX87566.1"/>
    <property type="molecule type" value="Genomic_DNA"/>
</dbReference>
<comment type="caution">
    <text evidence="1">The sequence shown here is derived from an EMBL/GenBank/DDBJ whole genome shotgun (WGS) entry which is preliminary data.</text>
</comment>
<evidence type="ECO:0000313" key="2">
    <source>
        <dbReference type="Proteomes" id="UP000257109"/>
    </source>
</evidence>
<dbReference type="InterPro" id="IPR021109">
    <property type="entry name" value="Peptidase_aspartic_dom_sf"/>
</dbReference>
<accession>A0A371GAL2</accession>
<dbReference type="PANTHER" id="PTHR33240">
    <property type="entry name" value="OS08G0508500 PROTEIN"/>
    <property type="match status" value="1"/>
</dbReference>
<evidence type="ECO:0000313" key="1">
    <source>
        <dbReference type="EMBL" id="RDX87566.1"/>
    </source>
</evidence>
<name>A0A371GAL2_MUCPR</name>
<keyword evidence="2" id="KW-1185">Reference proteome</keyword>
<sequence>MVITIEVANFTIIKVLIDQGNSIDILYMSTFRHLQIIEIEIRPDHEQLVGFLGEHVDTSGYIDLLMTFNDSSTLCTISVQYLIVATDTSYNVLIGQPALNALDTIVSTCHLVMKFPSSNGQVVTIKANQKMARQCYVDSLRVSTKPSKEGNISTHVKISTDVKLDPQPPIDQGAKPIEKLEYIPLTDEEHHT</sequence>
<dbReference type="PANTHER" id="PTHR33240:SF15">
    <property type="entry name" value="GAG-PRO-LIKE PROTEIN"/>
    <property type="match status" value="1"/>
</dbReference>
<organism evidence="1 2">
    <name type="scientific">Mucuna pruriens</name>
    <name type="common">Velvet bean</name>
    <name type="synonym">Dolichos pruriens</name>
    <dbReference type="NCBI Taxonomy" id="157652"/>
    <lineage>
        <taxon>Eukaryota</taxon>
        <taxon>Viridiplantae</taxon>
        <taxon>Streptophyta</taxon>
        <taxon>Embryophyta</taxon>
        <taxon>Tracheophyta</taxon>
        <taxon>Spermatophyta</taxon>
        <taxon>Magnoliopsida</taxon>
        <taxon>eudicotyledons</taxon>
        <taxon>Gunneridae</taxon>
        <taxon>Pentapetalae</taxon>
        <taxon>rosids</taxon>
        <taxon>fabids</taxon>
        <taxon>Fabales</taxon>
        <taxon>Fabaceae</taxon>
        <taxon>Papilionoideae</taxon>
        <taxon>50 kb inversion clade</taxon>
        <taxon>NPAAA clade</taxon>
        <taxon>indigoferoid/millettioid clade</taxon>
        <taxon>Phaseoleae</taxon>
        <taxon>Mucuna</taxon>
    </lineage>
</organism>
<gene>
    <name evidence="1" type="ORF">CR513_30943</name>
</gene>
<dbReference type="AlphaFoldDB" id="A0A371GAL2"/>
<dbReference type="OrthoDB" id="1400091at2759"/>
<proteinExistence type="predicted"/>
<reference evidence="1" key="1">
    <citation type="submission" date="2018-05" db="EMBL/GenBank/DDBJ databases">
        <title>Draft genome of Mucuna pruriens seed.</title>
        <authorList>
            <person name="Nnadi N.E."/>
            <person name="Vos R."/>
            <person name="Hasami M.H."/>
            <person name="Devisetty U.K."/>
            <person name="Aguiy J.C."/>
        </authorList>
    </citation>
    <scope>NUCLEOTIDE SEQUENCE [LARGE SCALE GENOMIC DNA]</scope>
    <source>
        <strain evidence="1">JCA_2017</strain>
    </source>
</reference>
<feature type="non-terminal residue" evidence="1">
    <location>
        <position position="1"/>
    </location>
</feature>
<dbReference type="Gene3D" id="2.40.70.10">
    <property type="entry name" value="Acid Proteases"/>
    <property type="match status" value="1"/>
</dbReference>
<protein>
    <submittedName>
        <fullName evidence="1">Uncharacterized protein</fullName>
    </submittedName>
</protein>
<dbReference type="Proteomes" id="UP000257109">
    <property type="component" value="Unassembled WGS sequence"/>
</dbReference>